<name>A0A1I7XC39_HETBA</name>
<dbReference type="AlphaFoldDB" id="A0A1I7XC39"/>
<reference evidence="2" key="1">
    <citation type="submission" date="2016-11" db="UniProtKB">
        <authorList>
            <consortium name="WormBaseParasite"/>
        </authorList>
    </citation>
    <scope>IDENTIFICATION</scope>
</reference>
<dbReference type="WBParaSite" id="Hba_15011">
    <property type="protein sequence ID" value="Hba_15011"/>
    <property type="gene ID" value="Hba_15011"/>
</dbReference>
<protein>
    <submittedName>
        <fullName evidence="2">Uncharacterized protein</fullName>
    </submittedName>
</protein>
<accession>A0A1I7XC39</accession>
<keyword evidence="1" id="KW-1185">Reference proteome</keyword>
<sequence>MFLAIINDSYVEVKAELTRKIDGEGIIDWIKRVRIKTDYCIYSPVLINKLQMFLLK</sequence>
<organism evidence="1 2">
    <name type="scientific">Heterorhabditis bacteriophora</name>
    <name type="common">Entomopathogenic nematode worm</name>
    <dbReference type="NCBI Taxonomy" id="37862"/>
    <lineage>
        <taxon>Eukaryota</taxon>
        <taxon>Metazoa</taxon>
        <taxon>Ecdysozoa</taxon>
        <taxon>Nematoda</taxon>
        <taxon>Chromadorea</taxon>
        <taxon>Rhabditida</taxon>
        <taxon>Rhabditina</taxon>
        <taxon>Rhabditomorpha</taxon>
        <taxon>Strongyloidea</taxon>
        <taxon>Heterorhabditidae</taxon>
        <taxon>Heterorhabditis</taxon>
    </lineage>
</organism>
<dbReference type="Proteomes" id="UP000095283">
    <property type="component" value="Unplaced"/>
</dbReference>
<proteinExistence type="predicted"/>
<evidence type="ECO:0000313" key="2">
    <source>
        <dbReference type="WBParaSite" id="Hba_15011"/>
    </source>
</evidence>
<evidence type="ECO:0000313" key="1">
    <source>
        <dbReference type="Proteomes" id="UP000095283"/>
    </source>
</evidence>